<dbReference type="OMA" id="FEPNNTS"/>
<dbReference type="EMBL" id="KK198753">
    <property type="protein sequence ID" value="KCW87845.1"/>
    <property type="molecule type" value="Genomic_DNA"/>
</dbReference>
<feature type="compositionally biased region" description="Polar residues" evidence="2">
    <location>
        <begin position="271"/>
        <end position="282"/>
    </location>
</feature>
<feature type="compositionally biased region" description="Basic and acidic residues" evidence="2">
    <location>
        <begin position="492"/>
        <end position="503"/>
    </location>
</feature>
<dbReference type="Gene3D" id="3.10.20.90">
    <property type="entry name" value="Phosphatidylinositol 3-kinase Catalytic Subunit, Chain A, domain 1"/>
    <property type="match status" value="1"/>
</dbReference>
<dbReference type="SUPFAM" id="SSF54236">
    <property type="entry name" value="Ubiquitin-like"/>
    <property type="match status" value="1"/>
</dbReference>
<feature type="compositionally biased region" description="Polar residues" evidence="2">
    <location>
        <begin position="461"/>
        <end position="490"/>
    </location>
</feature>
<dbReference type="InParanoid" id="A0A059DC81"/>
<feature type="compositionally biased region" description="Polar residues" evidence="2">
    <location>
        <begin position="232"/>
        <end position="241"/>
    </location>
</feature>
<dbReference type="InterPro" id="IPR036249">
    <property type="entry name" value="Thioredoxin-like_sf"/>
</dbReference>
<reference evidence="4" key="1">
    <citation type="submission" date="2013-07" db="EMBL/GenBank/DDBJ databases">
        <title>The genome of Eucalyptus grandis.</title>
        <authorList>
            <person name="Schmutz J."/>
            <person name="Hayes R."/>
            <person name="Myburg A."/>
            <person name="Tuskan G."/>
            <person name="Grattapaglia D."/>
            <person name="Rokhsar D.S."/>
        </authorList>
    </citation>
    <scope>NUCLEOTIDE SEQUENCE</scope>
    <source>
        <tissue evidence="4">Leaf extractions</tissue>
    </source>
</reference>
<feature type="domain" description="UBX" evidence="3">
    <location>
        <begin position="305"/>
        <end position="383"/>
    </location>
</feature>
<dbReference type="Gene3D" id="3.40.30.10">
    <property type="entry name" value="Glutaredoxin"/>
    <property type="match status" value="1"/>
</dbReference>
<proteinExistence type="predicted"/>
<dbReference type="SMART" id="SM00166">
    <property type="entry name" value="UBX"/>
    <property type="match status" value="1"/>
</dbReference>
<feature type="compositionally biased region" description="Polar residues" evidence="2">
    <location>
        <begin position="392"/>
        <end position="403"/>
    </location>
</feature>
<protein>
    <recommendedName>
        <fullName evidence="3">UBX domain-containing protein</fullName>
    </recommendedName>
</protein>
<feature type="region of interest" description="Disordered" evidence="2">
    <location>
        <begin position="200"/>
        <end position="291"/>
    </location>
</feature>
<feature type="compositionally biased region" description="Polar residues" evidence="2">
    <location>
        <begin position="441"/>
        <end position="453"/>
    </location>
</feature>
<dbReference type="InterPro" id="IPR001012">
    <property type="entry name" value="UBX_dom"/>
</dbReference>
<dbReference type="PANTHER" id="PTHR47770:SF1">
    <property type="entry name" value="PLANT UBX DOMAIN-CONTAINING PROTEIN 11"/>
    <property type="match status" value="1"/>
</dbReference>
<dbReference type="AlphaFoldDB" id="A0A059DC81"/>
<dbReference type="SUPFAM" id="SSF52833">
    <property type="entry name" value="Thioredoxin-like"/>
    <property type="match status" value="1"/>
</dbReference>
<dbReference type="PANTHER" id="PTHR47770">
    <property type="entry name" value="PLANT UBX DOMAIN-CONTAINING PROTEIN 11"/>
    <property type="match status" value="1"/>
</dbReference>
<gene>
    <name evidence="4" type="ORF">EUGRSUZ_A00245</name>
</gene>
<dbReference type="InterPro" id="IPR029071">
    <property type="entry name" value="Ubiquitin-like_domsf"/>
</dbReference>
<accession>A0A059DC81</accession>
<feature type="region of interest" description="Disordered" evidence="2">
    <location>
        <begin position="389"/>
        <end position="413"/>
    </location>
</feature>
<dbReference type="CDD" id="cd01767">
    <property type="entry name" value="UBX"/>
    <property type="match status" value="1"/>
</dbReference>
<feature type="compositionally biased region" description="Low complexity" evidence="2">
    <location>
        <begin position="211"/>
        <end position="231"/>
    </location>
</feature>
<evidence type="ECO:0000313" key="4">
    <source>
        <dbReference type="EMBL" id="KCW87845.1"/>
    </source>
</evidence>
<evidence type="ECO:0000256" key="1">
    <source>
        <dbReference type="ARBA" id="ARBA00022786"/>
    </source>
</evidence>
<dbReference type="Pfam" id="PF00789">
    <property type="entry name" value="UBX"/>
    <property type="match status" value="1"/>
</dbReference>
<feature type="compositionally biased region" description="Basic and acidic residues" evidence="2">
    <location>
        <begin position="242"/>
        <end position="261"/>
    </location>
</feature>
<evidence type="ECO:0000259" key="3">
    <source>
        <dbReference type="PROSITE" id="PS50033"/>
    </source>
</evidence>
<dbReference type="FunCoup" id="A0A059DC81">
    <property type="interactions" value="2896"/>
</dbReference>
<feature type="region of interest" description="Disordered" evidence="2">
    <location>
        <begin position="139"/>
        <end position="180"/>
    </location>
</feature>
<keyword evidence="1" id="KW-0833">Ubl conjugation pathway</keyword>
<dbReference type="eggNOG" id="KOG2507">
    <property type="taxonomic scope" value="Eukaryota"/>
</dbReference>
<name>A0A059DC81_EUCGR</name>
<dbReference type="OrthoDB" id="2445133at2759"/>
<sequence length="522" mass="57087">MEQSLLSLTHKGSILEAISEAKIQRKLFVVYISGEDAESARMEETTWRDFRVSESLSKYCIFLHVLEGSTDATNFSKIYPQGSVPCITAVGYNGVKLWENEGFISAEDLALGLEKAWLSLHIQETTASVLTAALAARNSEPSGSHASSTASIEQGSSSRTAVNSSSDEHNQGSDTVPLVSTEILEEKRCCEDIAEKIDDDKPSLKADFQDDSGSLGDEKSSSSVGASKGSGDPSSSDLGNNSDDHKSSHIEKRNYVSEEAAKCSLEISEIPESNSKESNLTSSEEKPRSVEDVDVDLTCKHPSSSQSMDVHFNIRLLNSVSLQHKFSVTNSLRAVKEYVNENQDSNFHSYNLAIPYPRKIFTDQDLDRSLLELELVGRQALIVVPLERGTNHNRGGSLSQHQPSSTDDSSDGNNGGYFGIVRRILSYVNPLSYLGGAFRSSDPNLPPQNNSARTEGRNLRDSTNQNTSTGSRTEGGSRRTMSSPFGSNIHTLKHDEDDNRFSDRNSFWNGNSTQYGGNGDER</sequence>
<dbReference type="Gramene" id="KCW87845">
    <property type="protein sequence ID" value="KCW87845"/>
    <property type="gene ID" value="EUGRSUZ_A00245"/>
</dbReference>
<feature type="compositionally biased region" description="Polar residues" evidence="2">
    <location>
        <begin position="139"/>
        <end position="165"/>
    </location>
</feature>
<dbReference type="KEGG" id="egr:104444551"/>
<organism evidence="4">
    <name type="scientific">Eucalyptus grandis</name>
    <name type="common">Flooded gum</name>
    <dbReference type="NCBI Taxonomy" id="71139"/>
    <lineage>
        <taxon>Eukaryota</taxon>
        <taxon>Viridiplantae</taxon>
        <taxon>Streptophyta</taxon>
        <taxon>Embryophyta</taxon>
        <taxon>Tracheophyta</taxon>
        <taxon>Spermatophyta</taxon>
        <taxon>Magnoliopsida</taxon>
        <taxon>eudicotyledons</taxon>
        <taxon>Gunneridae</taxon>
        <taxon>Pentapetalae</taxon>
        <taxon>rosids</taxon>
        <taxon>malvids</taxon>
        <taxon>Myrtales</taxon>
        <taxon>Myrtaceae</taxon>
        <taxon>Myrtoideae</taxon>
        <taxon>Eucalypteae</taxon>
        <taxon>Eucalyptus</taxon>
    </lineage>
</organism>
<dbReference type="STRING" id="71139.A0A059DC81"/>
<feature type="compositionally biased region" description="Polar residues" evidence="2">
    <location>
        <begin position="504"/>
        <end position="515"/>
    </location>
</feature>
<dbReference type="Pfam" id="PF23187">
    <property type="entry name" value="UBX7_N"/>
    <property type="match status" value="1"/>
</dbReference>
<feature type="region of interest" description="Disordered" evidence="2">
    <location>
        <begin position="438"/>
        <end position="522"/>
    </location>
</feature>
<evidence type="ECO:0000256" key="2">
    <source>
        <dbReference type="SAM" id="MobiDB-lite"/>
    </source>
</evidence>
<dbReference type="PROSITE" id="PS50033">
    <property type="entry name" value="UBX"/>
    <property type="match status" value="1"/>
</dbReference>